<dbReference type="Gramene" id="Psat04G0143100-T1">
    <property type="protein sequence ID" value="KAI5416360.1"/>
    <property type="gene ID" value="KIW84_041431"/>
</dbReference>
<dbReference type="AlphaFoldDB" id="A0A9D5AS13"/>
<sequence length="135" mass="15207">MMFSSSTPKKRREIFSNALKILTINKINTYLGLPTAVGKSKSRCFSFLLDRLRHKLSIWKENLLSYAGIMTMIKAVARAIPSYVMSSFLIPKIICNKMESLTGNQIIEAQKQRRRTKAELGNSDLLVGRALAKGK</sequence>
<comment type="caution">
    <text evidence="1">The sequence shown here is derived from an EMBL/GenBank/DDBJ whole genome shotgun (WGS) entry which is preliminary data.</text>
</comment>
<reference evidence="1 2" key="1">
    <citation type="journal article" date="2022" name="Nat. Genet.">
        <title>Improved pea reference genome and pan-genome highlight genomic features and evolutionary characteristics.</title>
        <authorList>
            <person name="Yang T."/>
            <person name="Liu R."/>
            <person name="Luo Y."/>
            <person name="Hu S."/>
            <person name="Wang D."/>
            <person name="Wang C."/>
            <person name="Pandey M.K."/>
            <person name="Ge S."/>
            <person name="Xu Q."/>
            <person name="Li N."/>
            <person name="Li G."/>
            <person name="Huang Y."/>
            <person name="Saxena R.K."/>
            <person name="Ji Y."/>
            <person name="Li M."/>
            <person name="Yan X."/>
            <person name="He Y."/>
            <person name="Liu Y."/>
            <person name="Wang X."/>
            <person name="Xiang C."/>
            <person name="Varshney R.K."/>
            <person name="Ding H."/>
            <person name="Gao S."/>
            <person name="Zong X."/>
        </authorList>
    </citation>
    <scope>NUCLEOTIDE SEQUENCE [LARGE SCALE GENOMIC DNA]</scope>
    <source>
        <strain evidence="1 2">cv. Zhongwan 6</strain>
    </source>
</reference>
<keyword evidence="2" id="KW-1185">Reference proteome</keyword>
<accession>A0A9D5AS13</accession>
<dbReference type="PANTHER" id="PTHR33116">
    <property type="entry name" value="REVERSE TRANSCRIPTASE ZINC-BINDING DOMAIN-CONTAINING PROTEIN-RELATED-RELATED"/>
    <property type="match status" value="1"/>
</dbReference>
<evidence type="ECO:0000313" key="1">
    <source>
        <dbReference type="EMBL" id="KAI5416360.1"/>
    </source>
</evidence>
<proteinExistence type="predicted"/>
<gene>
    <name evidence="1" type="ORF">KIW84_041431</name>
</gene>
<dbReference type="PANTHER" id="PTHR33116:SF86">
    <property type="entry name" value="REVERSE TRANSCRIPTASE DOMAIN-CONTAINING PROTEIN"/>
    <property type="match status" value="1"/>
</dbReference>
<name>A0A9D5AS13_PEA</name>
<protein>
    <submittedName>
        <fullName evidence="1">Uncharacterized protein</fullName>
    </submittedName>
</protein>
<dbReference type="Proteomes" id="UP001058974">
    <property type="component" value="Chromosome 4"/>
</dbReference>
<dbReference type="EMBL" id="JAMSHJ010000004">
    <property type="protein sequence ID" value="KAI5416360.1"/>
    <property type="molecule type" value="Genomic_DNA"/>
</dbReference>
<evidence type="ECO:0000313" key="2">
    <source>
        <dbReference type="Proteomes" id="UP001058974"/>
    </source>
</evidence>
<organism evidence="1 2">
    <name type="scientific">Pisum sativum</name>
    <name type="common">Garden pea</name>
    <name type="synonym">Lathyrus oleraceus</name>
    <dbReference type="NCBI Taxonomy" id="3888"/>
    <lineage>
        <taxon>Eukaryota</taxon>
        <taxon>Viridiplantae</taxon>
        <taxon>Streptophyta</taxon>
        <taxon>Embryophyta</taxon>
        <taxon>Tracheophyta</taxon>
        <taxon>Spermatophyta</taxon>
        <taxon>Magnoliopsida</taxon>
        <taxon>eudicotyledons</taxon>
        <taxon>Gunneridae</taxon>
        <taxon>Pentapetalae</taxon>
        <taxon>rosids</taxon>
        <taxon>fabids</taxon>
        <taxon>Fabales</taxon>
        <taxon>Fabaceae</taxon>
        <taxon>Papilionoideae</taxon>
        <taxon>50 kb inversion clade</taxon>
        <taxon>NPAAA clade</taxon>
        <taxon>Hologalegina</taxon>
        <taxon>IRL clade</taxon>
        <taxon>Fabeae</taxon>
        <taxon>Lathyrus</taxon>
    </lineage>
</organism>